<dbReference type="Proteomes" id="UP000807785">
    <property type="component" value="Unassembled WGS sequence"/>
</dbReference>
<dbReference type="PANTHER" id="PTHR30183:SF8">
    <property type="entry name" value="MOLYBDENUM TRANSPORT SYSTEM PERMEASE"/>
    <property type="match status" value="1"/>
</dbReference>
<evidence type="ECO:0000313" key="14">
    <source>
        <dbReference type="Proteomes" id="UP000807785"/>
    </source>
</evidence>
<dbReference type="InterPro" id="IPR035906">
    <property type="entry name" value="MetI-like_sf"/>
</dbReference>
<dbReference type="AlphaFoldDB" id="A0A9D7HKK1"/>
<evidence type="ECO:0000313" key="13">
    <source>
        <dbReference type="EMBL" id="MBK6971693.1"/>
    </source>
</evidence>
<gene>
    <name evidence="13" type="primary">modB</name>
    <name evidence="13" type="ORF">IPH26_01605</name>
</gene>
<keyword evidence="11" id="KW-0997">Cell inner membrane</keyword>
<comment type="function">
    <text evidence="1 11">Part of the binding-protein-dependent transport system for molybdenum; probably responsible for the translocation of the substrate across the membrane.</text>
</comment>
<dbReference type="SUPFAM" id="SSF161098">
    <property type="entry name" value="MetI-like"/>
    <property type="match status" value="1"/>
</dbReference>
<dbReference type="GO" id="GO:0015098">
    <property type="term" value="F:molybdate ion transmembrane transporter activity"/>
    <property type="evidence" value="ECO:0007669"/>
    <property type="project" value="UniProtKB-UniRule"/>
</dbReference>
<feature type="transmembrane region" description="Helical" evidence="10">
    <location>
        <begin position="44"/>
        <end position="63"/>
    </location>
</feature>
<dbReference type="PANTHER" id="PTHR30183">
    <property type="entry name" value="MOLYBDENUM TRANSPORT SYSTEM PERMEASE PROTEIN MODB"/>
    <property type="match status" value="1"/>
</dbReference>
<feature type="transmembrane region" description="Helical" evidence="10">
    <location>
        <begin position="191"/>
        <end position="213"/>
    </location>
</feature>
<evidence type="ECO:0000256" key="2">
    <source>
        <dbReference type="ARBA" id="ARBA00004651"/>
    </source>
</evidence>
<sequence>MDWPALRLSLELAAATALLLVPLALALVRMLARKPLVARGLVDGLVALPLVLPPTVLGFYLLAVFGGQSTLGQWYAALTGRQLVFTFDGLLLASLIANIPFAVLPIQRAFAAIPREACEAAWCSGLSNWQTLWKIELPLAWPGVLAALVLTFTHTLGEFGVVLMVGGNIAHETRTVSIAIYDSVQSFNDQAAHVMSAVLVMLSVAGIALIHWATQHIGRRDA</sequence>
<evidence type="ECO:0000256" key="8">
    <source>
        <dbReference type="ARBA" id="ARBA00022989"/>
    </source>
</evidence>
<dbReference type="Pfam" id="PF00528">
    <property type="entry name" value="BPD_transp_1"/>
    <property type="match status" value="1"/>
</dbReference>
<keyword evidence="6 11" id="KW-0500">Molybdenum</keyword>
<dbReference type="InterPro" id="IPR000515">
    <property type="entry name" value="MetI-like"/>
</dbReference>
<keyword evidence="7 10" id="KW-0812">Transmembrane</keyword>
<reference evidence="13" key="1">
    <citation type="submission" date="2020-10" db="EMBL/GenBank/DDBJ databases">
        <title>Connecting structure to function with the recovery of over 1000 high-quality activated sludge metagenome-assembled genomes encoding full-length rRNA genes using long-read sequencing.</title>
        <authorList>
            <person name="Singleton C.M."/>
            <person name="Petriglieri F."/>
            <person name="Kristensen J.M."/>
            <person name="Kirkegaard R.H."/>
            <person name="Michaelsen T.Y."/>
            <person name="Andersen M.H."/>
            <person name="Karst S.M."/>
            <person name="Dueholm M.S."/>
            <person name="Nielsen P.H."/>
            <person name="Albertsen M."/>
        </authorList>
    </citation>
    <scope>NUCLEOTIDE SEQUENCE</scope>
    <source>
        <strain evidence="13">Bjer_18-Q3-R1-45_BAT3C.347</strain>
    </source>
</reference>
<evidence type="ECO:0000256" key="9">
    <source>
        <dbReference type="ARBA" id="ARBA00023136"/>
    </source>
</evidence>
<dbReference type="NCBIfam" id="TIGR02141">
    <property type="entry name" value="modB_ABC"/>
    <property type="match status" value="1"/>
</dbReference>
<organism evidence="13 14">
    <name type="scientific">Candidatus Methylophosphatis roskildensis</name>
    <dbReference type="NCBI Taxonomy" id="2899263"/>
    <lineage>
        <taxon>Bacteria</taxon>
        <taxon>Pseudomonadati</taxon>
        <taxon>Pseudomonadota</taxon>
        <taxon>Betaproteobacteria</taxon>
        <taxon>Nitrosomonadales</taxon>
        <taxon>Sterolibacteriaceae</taxon>
        <taxon>Candidatus Methylophosphatis</taxon>
    </lineage>
</organism>
<accession>A0A9D7HKK1</accession>
<comment type="similarity">
    <text evidence="3 11">Belongs to the binding-protein-dependent transport system permease family. CysTW subfamily.</text>
</comment>
<feature type="transmembrane region" description="Helical" evidence="10">
    <location>
        <begin position="83"/>
        <end position="106"/>
    </location>
</feature>
<name>A0A9D7HKK1_9PROT</name>
<dbReference type="EMBL" id="JADJEV010000001">
    <property type="protein sequence ID" value="MBK6971693.1"/>
    <property type="molecule type" value="Genomic_DNA"/>
</dbReference>
<keyword evidence="8 10" id="KW-1133">Transmembrane helix</keyword>
<evidence type="ECO:0000256" key="1">
    <source>
        <dbReference type="ARBA" id="ARBA00002949"/>
    </source>
</evidence>
<evidence type="ECO:0000256" key="10">
    <source>
        <dbReference type="RuleBase" id="RU363032"/>
    </source>
</evidence>
<dbReference type="GO" id="GO:0005886">
    <property type="term" value="C:plasma membrane"/>
    <property type="evidence" value="ECO:0007669"/>
    <property type="project" value="UniProtKB-SubCell"/>
</dbReference>
<evidence type="ECO:0000259" key="12">
    <source>
        <dbReference type="PROSITE" id="PS50928"/>
    </source>
</evidence>
<comment type="caution">
    <text evidence="13">The sequence shown here is derived from an EMBL/GenBank/DDBJ whole genome shotgun (WGS) entry which is preliminary data.</text>
</comment>
<dbReference type="InterPro" id="IPR011867">
    <property type="entry name" value="ModB_ABC"/>
</dbReference>
<protein>
    <recommendedName>
        <fullName evidence="11">Molybdenum transport system permease</fullName>
    </recommendedName>
</protein>
<proteinExistence type="inferred from homology"/>
<evidence type="ECO:0000256" key="5">
    <source>
        <dbReference type="ARBA" id="ARBA00022475"/>
    </source>
</evidence>
<comment type="subcellular location">
    <subcellularLocation>
        <location evidence="11">Cell inner membrane</location>
        <topology evidence="11">Multi-pass membrane protein</topology>
    </subcellularLocation>
    <subcellularLocation>
        <location evidence="2 10">Cell membrane</location>
        <topology evidence="2 10">Multi-pass membrane protein</topology>
    </subcellularLocation>
</comment>
<evidence type="ECO:0000256" key="3">
    <source>
        <dbReference type="ARBA" id="ARBA00007069"/>
    </source>
</evidence>
<dbReference type="CDD" id="cd06261">
    <property type="entry name" value="TM_PBP2"/>
    <property type="match status" value="1"/>
</dbReference>
<feature type="transmembrane region" description="Helical" evidence="10">
    <location>
        <begin position="12"/>
        <end position="32"/>
    </location>
</feature>
<keyword evidence="9 10" id="KW-0472">Membrane</keyword>
<evidence type="ECO:0000256" key="11">
    <source>
        <dbReference type="RuleBase" id="RU365097"/>
    </source>
</evidence>
<dbReference type="PROSITE" id="PS50928">
    <property type="entry name" value="ABC_TM1"/>
    <property type="match status" value="1"/>
</dbReference>
<feature type="transmembrane region" description="Helical" evidence="10">
    <location>
        <begin position="139"/>
        <end position="157"/>
    </location>
</feature>
<keyword evidence="5" id="KW-1003">Cell membrane</keyword>
<keyword evidence="4 10" id="KW-0813">Transport</keyword>
<evidence type="ECO:0000256" key="6">
    <source>
        <dbReference type="ARBA" id="ARBA00022505"/>
    </source>
</evidence>
<evidence type="ECO:0000256" key="7">
    <source>
        <dbReference type="ARBA" id="ARBA00022692"/>
    </source>
</evidence>
<feature type="domain" description="ABC transmembrane type-1" evidence="12">
    <location>
        <begin position="6"/>
        <end position="210"/>
    </location>
</feature>
<evidence type="ECO:0000256" key="4">
    <source>
        <dbReference type="ARBA" id="ARBA00022448"/>
    </source>
</evidence>
<dbReference type="Gene3D" id="1.10.3720.10">
    <property type="entry name" value="MetI-like"/>
    <property type="match status" value="1"/>
</dbReference>